<feature type="non-terminal residue" evidence="2">
    <location>
        <position position="1"/>
    </location>
</feature>
<dbReference type="EMBL" id="LRGB01027880">
    <property type="protein sequence ID" value="KZR95641.1"/>
    <property type="molecule type" value="Genomic_DNA"/>
</dbReference>
<feature type="region of interest" description="Disordered" evidence="1">
    <location>
        <begin position="49"/>
        <end position="73"/>
    </location>
</feature>
<dbReference type="Proteomes" id="UP000076858">
    <property type="component" value="Unassembled WGS sequence"/>
</dbReference>
<feature type="non-terminal residue" evidence="2">
    <location>
        <position position="73"/>
    </location>
</feature>
<evidence type="ECO:0000313" key="2">
    <source>
        <dbReference type="EMBL" id="KZR95641.1"/>
    </source>
</evidence>
<evidence type="ECO:0000256" key="1">
    <source>
        <dbReference type="SAM" id="MobiDB-lite"/>
    </source>
</evidence>
<evidence type="ECO:0000313" key="3">
    <source>
        <dbReference type="Proteomes" id="UP000076858"/>
    </source>
</evidence>
<accession>A0A164DCU4</accession>
<feature type="region of interest" description="Disordered" evidence="1">
    <location>
        <begin position="11"/>
        <end position="36"/>
    </location>
</feature>
<keyword evidence="3" id="KW-1185">Reference proteome</keyword>
<dbReference type="AlphaFoldDB" id="A0A164DCU4"/>
<feature type="compositionally biased region" description="Basic residues" evidence="1">
    <location>
        <begin position="64"/>
        <end position="73"/>
    </location>
</feature>
<sequence length="73" mass="7722">DFFKLLPSAVMASPSSSSSVSDSSLGVSGSRVSRSPSLSALDLPLRLRIPRSSSPAPRGDRAHLLRRSRSRSA</sequence>
<gene>
    <name evidence="2" type="ORF">APZ42_010520</name>
</gene>
<comment type="caution">
    <text evidence="2">The sequence shown here is derived from an EMBL/GenBank/DDBJ whole genome shotgun (WGS) entry which is preliminary data.</text>
</comment>
<reference evidence="2 3" key="1">
    <citation type="submission" date="2016-03" db="EMBL/GenBank/DDBJ databases">
        <title>EvidentialGene: Evidence-directed Construction of Genes on Genomes.</title>
        <authorList>
            <person name="Gilbert D.G."/>
            <person name="Choi J.-H."/>
            <person name="Mockaitis K."/>
            <person name="Colbourne J."/>
            <person name="Pfrender M."/>
        </authorList>
    </citation>
    <scope>NUCLEOTIDE SEQUENCE [LARGE SCALE GENOMIC DNA]</scope>
    <source>
        <strain evidence="2 3">Xinb3</strain>
        <tissue evidence="2">Complete organism</tissue>
    </source>
</reference>
<protein>
    <submittedName>
        <fullName evidence="2">Uncharacterized protein</fullName>
    </submittedName>
</protein>
<organism evidence="2 3">
    <name type="scientific">Daphnia magna</name>
    <dbReference type="NCBI Taxonomy" id="35525"/>
    <lineage>
        <taxon>Eukaryota</taxon>
        <taxon>Metazoa</taxon>
        <taxon>Ecdysozoa</taxon>
        <taxon>Arthropoda</taxon>
        <taxon>Crustacea</taxon>
        <taxon>Branchiopoda</taxon>
        <taxon>Diplostraca</taxon>
        <taxon>Cladocera</taxon>
        <taxon>Anomopoda</taxon>
        <taxon>Daphniidae</taxon>
        <taxon>Daphnia</taxon>
    </lineage>
</organism>
<name>A0A164DCU4_9CRUS</name>
<proteinExistence type="predicted"/>